<keyword evidence="7" id="KW-0472">Membrane</keyword>
<name>A0A1Y1CP48_9BACT</name>
<dbReference type="InterPro" id="IPR004358">
    <property type="entry name" value="Sig_transdc_His_kin-like_C"/>
</dbReference>
<sequence length="714" mass="81358">MRKVLALTIIFICINFLTGFASTQDINQERFQIDSLKEVNQIETNQEQIVDNYNQIAYLFGGINIDSSLVYSSKGIILAKKINYLHGLAVSHSYQGRALIEAGKLKLSMENFDKALIQFSLEGDSINMLDCYSGISYLASYGSSQLKSLNYNLKALEFAEKLKDTSSLSTRYNNIGAIYKRLDNYDLALNYFQKSIDLEQKIISREQKKISKEQLAINVGSLAISYSNAGVLKVEHQKFKEAESDYQKIKSLLPKINSEYVRSYLFLSLAGYYNGINNFDSTNYYIVRARKICIENNYQHILVRVYRQQGETLLKQKQYRESIYFLDKCLNLSDSIGLHEEYPEIYKMSAEAYSHIGNHQKAYNSLLKANSAIDSLKSEKVTGFLVEFEEQKVKNEQEQQQLKLALKNQQVENTAIKMRNKFISALLAIIFLILAIVIVVFYFLKSKKNNKILKSNHKLIKKQKLLLEENIQKLEISEENLQKSNATKDIFFSIIAHDLKSPFSAILGFNDELALHYNEYSDDERMEMINHVGNASKSTYSLLENLLTWSRSQSGAIQLHKEAHQIKSLINESISPNLATAELKKINVVNNIDDTQMVWADKETIKVVVSNLFSNAIKFCNSGGVIYLSCKLNKNMLEICTRDTGIGMSEQIMDGLFNIEKNVQREGTNEEKGTGLGLILCQEFVHKNDGQIWVKSKLGEGSAMYFSLPVHQSN</sequence>
<dbReference type="InterPro" id="IPR003661">
    <property type="entry name" value="HisK_dim/P_dom"/>
</dbReference>
<dbReference type="Gene3D" id="1.25.40.10">
    <property type="entry name" value="Tetratricopeptide repeat domain"/>
    <property type="match status" value="2"/>
</dbReference>
<dbReference type="SMART" id="SM00387">
    <property type="entry name" value="HATPase_c"/>
    <property type="match status" value="1"/>
</dbReference>
<evidence type="ECO:0000313" key="11">
    <source>
        <dbReference type="Proteomes" id="UP000218267"/>
    </source>
</evidence>
<evidence type="ECO:0000313" key="10">
    <source>
        <dbReference type="EMBL" id="BAX82208.1"/>
    </source>
</evidence>
<dbReference type="InterPro" id="IPR005467">
    <property type="entry name" value="His_kinase_dom"/>
</dbReference>
<keyword evidence="5 10" id="KW-0418">Kinase</keyword>
<dbReference type="EMBL" id="AP018042">
    <property type="protein sequence ID" value="BAX82208.1"/>
    <property type="molecule type" value="Genomic_DNA"/>
</dbReference>
<dbReference type="Pfam" id="PF02518">
    <property type="entry name" value="HATPase_c"/>
    <property type="match status" value="1"/>
</dbReference>
<dbReference type="GO" id="GO:0000155">
    <property type="term" value="F:phosphorelay sensor kinase activity"/>
    <property type="evidence" value="ECO:0007669"/>
    <property type="project" value="InterPro"/>
</dbReference>
<keyword evidence="8" id="KW-0732">Signal</keyword>
<evidence type="ECO:0000256" key="3">
    <source>
        <dbReference type="ARBA" id="ARBA00022553"/>
    </source>
</evidence>
<gene>
    <name evidence="10" type="ORF">ALGA_3916</name>
</gene>
<dbReference type="PROSITE" id="PS50109">
    <property type="entry name" value="HIS_KIN"/>
    <property type="match status" value="1"/>
</dbReference>
<dbReference type="SMART" id="SM00028">
    <property type="entry name" value="TPR"/>
    <property type="match status" value="5"/>
</dbReference>
<dbReference type="GO" id="GO:0009927">
    <property type="term" value="F:histidine phosphotransfer kinase activity"/>
    <property type="evidence" value="ECO:0007669"/>
    <property type="project" value="TreeGrafter"/>
</dbReference>
<dbReference type="InterPro" id="IPR019734">
    <property type="entry name" value="TPR_rpt"/>
</dbReference>
<dbReference type="CDD" id="cd00082">
    <property type="entry name" value="HisKA"/>
    <property type="match status" value="1"/>
</dbReference>
<dbReference type="PANTHER" id="PTHR43047">
    <property type="entry name" value="TWO-COMPONENT HISTIDINE PROTEIN KINASE"/>
    <property type="match status" value="1"/>
</dbReference>
<feature type="signal peptide" evidence="8">
    <location>
        <begin position="1"/>
        <end position="21"/>
    </location>
</feature>
<dbReference type="SUPFAM" id="SSF55874">
    <property type="entry name" value="ATPase domain of HSP90 chaperone/DNA topoisomerase II/histidine kinase"/>
    <property type="match status" value="1"/>
</dbReference>
<dbReference type="SMART" id="SM00388">
    <property type="entry name" value="HisKA"/>
    <property type="match status" value="1"/>
</dbReference>
<dbReference type="InterPro" id="IPR036097">
    <property type="entry name" value="HisK_dim/P_sf"/>
</dbReference>
<dbReference type="SUPFAM" id="SSF48452">
    <property type="entry name" value="TPR-like"/>
    <property type="match status" value="2"/>
</dbReference>
<evidence type="ECO:0000259" key="9">
    <source>
        <dbReference type="PROSITE" id="PS50109"/>
    </source>
</evidence>
<keyword evidence="7" id="KW-0812">Transmembrane</keyword>
<protein>
    <recommendedName>
        <fullName evidence="2">histidine kinase</fullName>
        <ecNumber evidence="2">2.7.13.3</ecNumber>
    </recommendedName>
</protein>
<organism evidence="10 11">
    <name type="scientific">Labilibaculum antarcticum</name>
    <dbReference type="NCBI Taxonomy" id="1717717"/>
    <lineage>
        <taxon>Bacteria</taxon>
        <taxon>Pseudomonadati</taxon>
        <taxon>Bacteroidota</taxon>
        <taxon>Bacteroidia</taxon>
        <taxon>Marinilabiliales</taxon>
        <taxon>Marinifilaceae</taxon>
        <taxon>Labilibaculum</taxon>
    </lineage>
</organism>
<dbReference type="EC" id="2.7.13.3" evidence="2"/>
<keyword evidence="7" id="KW-1133">Transmembrane helix</keyword>
<dbReference type="PROSITE" id="PS50005">
    <property type="entry name" value="TPR"/>
    <property type="match status" value="1"/>
</dbReference>
<dbReference type="InterPro" id="IPR011990">
    <property type="entry name" value="TPR-like_helical_dom_sf"/>
</dbReference>
<reference evidence="10 11" key="1">
    <citation type="journal article" date="2018" name="Mar. Genomics">
        <title>Complete genome sequence of Marinifilaceae bacterium strain SPP2, isolated from the Antarctic marine sediment.</title>
        <authorList>
            <person name="Watanabe M."/>
            <person name="Kojima H."/>
            <person name="Fukui M."/>
        </authorList>
    </citation>
    <scope>NUCLEOTIDE SEQUENCE [LARGE SCALE GENOMIC DNA]</scope>
    <source>
        <strain evidence="10 11">SPP2</strain>
    </source>
</reference>
<keyword evidence="3" id="KW-0597">Phosphoprotein</keyword>
<feature type="repeat" description="TPR" evidence="6">
    <location>
        <begin position="169"/>
        <end position="202"/>
    </location>
</feature>
<dbReference type="PANTHER" id="PTHR43047:SF71">
    <property type="entry name" value="HISTIDINE KINASE CONTAINING CHEY-HOMOLOGOUS RECEIVER DOMAIN-RELATED"/>
    <property type="match status" value="1"/>
</dbReference>
<dbReference type="Pfam" id="PF13181">
    <property type="entry name" value="TPR_8"/>
    <property type="match status" value="1"/>
</dbReference>
<dbReference type="Gene3D" id="3.30.565.10">
    <property type="entry name" value="Histidine kinase-like ATPase, C-terminal domain"/>
    <property type="match status" value="1"/>
</dbReference>
<reference evidence="11" key="2">
    <citation type="journal article" date="2020" name="Antonie Van Leeuwenhoek">
        <title>Labilibaculum antarcticum sp. nov., a novel facultative anaerobic, psychrotorelant bacterium isolated from marine sediment of Antarctica.</title>
        <authorList>
            <person name="Watanabe M."/>
            <person name="Kojima H."/>
            <person name="Fukui M."/>
        </authorList>
    </citation>
    <scope>NUCLEOTIDE SEQUENCE [LARGE SCALE GENOMIC DNA]</scope>
    <source>
        <strain evidence="11">SPP2</strain>
    </source>
</reference>
<evidence type="ECO:0000256" key="5">
    <source>
        <dbReference type="ARBA" id="ARBA00022777"/>
    </source>
</evidence>
<accession>A0A1Y1CP48</accession>
<dbReference type="Gene3D" id="1.10.287.130">
    <property type="match status" value="1"/>
</dbReference>
<feature type="domain" description="Histidine kinase" evidence="9">
    <location>
        <begin position="494"/>
        <end position="712"/>
    </location>
</feature>
<dbReference type="Proteomes" id="UP000218267">
    <property type="component" value="Chromosome"/>
</dbReference>
<feature type="chain" id="PRO_5012304917" description="histidine kinase" evidence="8">
    <location>
        <begin position="22"/>
        <end position="714"/>
    </location>
</feature>
<evidence type="ECO:0000256" key="6">
    <source>
        <dbReference type="PROSITE-ProRule" id="PRU00339"/>
    </source>
</evidence>
<dbReference type="PRINTS" id="PR00344">
    <property type="entry name" value="BCTRLSENSOR"/>
</dbReference>
<evidence type="ECO:0000256" key="8">
    <source>
        <dbReference type="SAM" id="SignalP"/>
    </source>
</evidence>
<dbReference type="InterPro" id="IPR036890">
    <property type="entry name" value="HATPase_C_sf"/>
</dbReference>
<feature type="transmembrane region" description="Helical" evidence="7">
    <location>
        <begin position="422"/>
        <end position="444"/>
    </location>
</feature>
<dbReference type="SUPFAM" id="SSF47384">
    <property type="entry name" value="Homodimeric domain of signal transducing histidine kinase"/>
    <property type="match status" value="1"/>
</dbReference>
<dbReference type="KEGG" id="mbas:ALGA_3916"/>
<dbReference type="OrthoDB" id="1116352at2"/>
<evidence type="ECO:0000256" key="7">
    <source>
        <dbReference type="SAM" id="Phobius"/>
    </source>
</evidence>
<dbReference type="AlphaFoldDB" id="A0A1Y1CP48"/>
<dbReference type="InterPro" id="IPR003594">
    <property type="entry name" value="HATPase_dom"/>
</dbReference>
<dbReference type="GO" id="GO:0005886">
    <property type="term" value="C:plasma membrane"/>
    <property type="evidence" value="ECO:0007669"/>
    <property type="project" value="TreeGrafter"/>
</dbReference>
<keyword evidence="6" id="KW-0802">TPR repeat</keyword>
<comment type="catalytic activity">
    <reaction evidence="1">
        <text>ATP + protein L-histidine = ADP + protein N-phospho-L-histidine.</text>
        <dbReference type="EC" id="2.7.13.3"/>
    </reaction>
</comment>
<proteinExistence type="predicted"/>
<evidence type="ECO:0000256" key="4">
    <source>
        <dbReference type="ARBA" id="ARBA00022679"/>
    </source>
</evidence>
<keyword evidence="4" id="KW-0808">Transferase</keyword>
<dbReference type="RefSeq" id="WP_096432306.1">
    <property type="nucleotide sequence ID" value="NZ_AP018042.1"/>
</dbReference>
<keyword evidence="11" id="KW-1185">Reference proteome</keyword>
<evidence type="ECO:0000256" key="2">
    <source>
        <dbReference type="ARBA" id="ARBA00012438"/>
    </source>
</evidence>
<evidence type="ECO:0000256" key="1">
    <source>
        <dbReference type="ARBA" id="ARBA00000085"/>
    </source>
</evidence>